<protein>
    <submittedName>
        <fullName evidence="1">Uncharacterized protein</fullName>
    </submittedName>
</protein>
<proteinExistence type="predicted"/>
<sequence>MDFLAQIIADLATLVTFQQRRPPAAPHIAGDEMDETACRLLSLTSHYRGTGMPEDSDLNDV</sequence>
<evidence type="ECO:0000313" key="1">
    <source>
        <dbReference type="EMBL" id="GFE82756.1"/>
    </source>
</evidence>
<accession>A0A829YJR8</accession>
<gene>
    <name evidence="1" type="ORF">GCM10011487_47560</name>
</gene>
<evidence type="ECO:0000313" key="2">
    <source>
        <dbReference type="Proteomes" id="UP000445000"/>
    </source>
</evidence>
<comment type="caution">
    <text evidence="1">The sequence shown here is derived from an EMBL/GenBank/DDBJ whole genome shotgun (WGS) entry which is preliminary data.</text>
</comment>
<name>A0A829YJR8_9GAMM</name>
<reference evidence="2" key="1">
    <citation type="submission" date="2020-01" db="EMBL/GenBank/DDBJ databases">
        <title>'Steroidobacter agaridevorans' sp. nov., agar-degrading bacteria isolated from rhizosphere soils.</title>
        <authorList>
            <person name="Ikenaga M."/>
            <person name="Kataoka M."/>
            <person name="Murouchi A."/>
            <person name="Katsuragi S."/>
            <person name="Sakai M."/>
        </authorList>
    </citation>
    <scope>NUCLEOTIDE SEQUENCE [LARGE SCALE GENOMIC DNA]</scope>
    <source>
        <strain evidence="2">YU21-B</strain>
    </source>
</reference>
<dbReference type="Proteomes" id="UP000445000">
    <property type="component" value="Unassembled WGS sequence"/>
</dbReference>
<dbReference type="AlphaFoldDB" id="A0A829YJR8"/>
<organism evidence="1 2">
    <name type="scientific">Steroidobacter agaridevorans</name>
    <dbReference type="NCBI Taxonomy" id="2695856"/>
    <lineage>
        <taxon>Bacteria</taxon>
        <taxon>Pseudomonadati</taxon>
        <taxon>Pseudomonadota</taxon>
        <taxon>Gammaproteobacteria</taxon>
        <taxon>Steroidobacterales</taxon>
        <taxon>Steroidobacteraceae</taxon>
        <taxon>Steroidobacter</taxon>
    </lineage>
</organism>
<dbReference type="EMBL" id="BLJN01000005">
    <property type="protein sequence ID" value="GFE82756.1"/>
    <property type="molecule type" value="Genomic_DNA"/>
</dbReference>
<keyword evidence="2" id="KW-1185">Reference proteome</keyword>